<evidence type="ECO:0000256" key="4">
    <source>
        <dbReference type="ARBA" id="ARBA00022452"/>
    </source>
</evidence>
<dbReference type="Proteomes" id="UP000230821">
    <property type="component" value="Unassembled WGS sequence"/>
</dbReference>
<feature type="domain" description="SLBB" evidence="18">
    <location>
        <begin position="122"/>
        <end position="212"/>
    </location>
</feature>
<keyword evidence="12" id="KW-0564">Palmitate</keyword>
<evidence type="ECO:0000313" key="20">
    <source>
        <dbReference type="Proteomes" id="UP000230821"/>
    </source>
</evidence>
<proteinExistence type="inferred from homology"/>
<evidence type="ECO:0000256" key="14">
    <source>
        <dbReference type="ARBA" id="ARBA00023288"/>
    </source>
</evidence>
<protein>
    <recommendedName>
        <fullName evidence="21">Polysaccharide export protein</fullName>
    </recommendedName>
</protein>
<dbReference type="GO" id="GO:0015288">
    <property type="term" value="F:porin activity"/>
    <property type="evidence" value="ECO:0007669"/>
    <property type="project" value="UniProtKB-KW"/>
</dbReference>
<evidence type="ECO:0000256" key="2">
    <source>
        <dbReference type="ARBA" id="ARBA00009450"/>
    </source>
</evidence>
<keyword evidence="7" id="KW-0732">Signal</keyword>
<keyword evidence="13" id="KW-0998">Cell outer membrane</keyword>
<dbReference type="EMBL" id="PDSK01000103">
    <property type="protein sequence ID" value="PIE33124.1"/>
    <property type="molecule type" value="Genomic_DNA"/>
</dbReference>
<evidence type="ECO:0000256" key="13">
    <source>
        <dbReference type="ARBA" id="ARBA00023237"/>
    </source>
</evidence>
<dbReference type="GO" id="GO:0009279">
    <property type="term" value="C:cell outer membrane"/>
    <property type="evidence" value="ECO:0007669"/>
    <property type="project" value="UniProtKB-SubCell"/>
</dbReference>
<dbReference type="Pfam" id="PF22461">
    <property type="entry name" value="SLBB_2"/>
    <property type="match status" value="1"/>
</dbReference>
<evidence type="ECO:0000256" key="1">
    <source>
        <dbReference type="ARBA" id="ARBA00004571"/>
    </source>
</evidence>
<evidence type="ECO:0000256" key="15">
    <source>
        <dbReference type="SAM" id="Phobius"/>
    </source>
</evidence>
<dbReference type="InterPro" id="IPR019554">
    <property type="entry name" value="Soluble_ligand-bd"/>
</dbReference>
<dbReference type="Gene3D" id="3.10.560.10">
    <property type="entry name" value="Outer membrane lipoprotein wza domain like"/>
    <property type="match status" value="3"/>
</dbReference>
<feature type="domain" description="Soluble ligand binding" evidence="17">
    <location>
        <begin position="303"/>
        <end position="351"/>
    </location>
</feature>
<evidence type="ECO:0000259" key="18">
    <source>
        <dbReference type="Pfam" id="PF22461"/>
    </source>
</evidence>
<feature type="domain" description="Polysaccharide export protein N-terminal" evidence="16">
    <location>
        <begin position="42"/>
        <end position="117"/>
    </location>
</feature>
<organism evidence="19 20">
    <name type="scientific">candidate division KSB3 bacterium</name>
    <dbReference type="NCBI Taxonomy" id="2044937"/>
    <lineage>
        <taxon>Bacteria</taxon>
        <taxon>candidate division KSB3</taxon>
    </lineage>
</organism>
<feature type="transmembrane region" description="Helical" evidence="15">
    <location>
        <begin position="20"/>
        <end position="39"/>
    </location>
</feature>
<keyword evidence="15" id="KW-1133">Transmembrane helix</keyword>
<evidence type="ECO:0000256" key="10">
    <source>
        <dbReference type="ARBA" id="ARBA00023114"/>
    </source>
</evidence>
<dbReference type="Pfam" id="PF02563">
    <property type="entry name" value="Poly_export"/>
    <property type="match status" value="1"/>
</dbReference>
<keyword evidence="3" id="KW-0813">Transport</keyword>
<dbReference type="PANTHER" id="PTHR33619">
    <property type="entry name" value="POLYSACCHARIDE EXPORT PROTEIN GFCE-RELATED"/>
    <property type="match status" value="1"/>
</dbReference>
<keyword evidence="6 15" id="KW-0812">Transmembrane</keyword>
<keyword evidence="4" id="KW-1134">Transmembrane beta strand</keyword>
<gene>
    <name evidence="19" type="ORF">CSA56_13140</name>
</gene>
<feature type="domain" description="Soluble ligand binding" evidence="17">
    <location>
        <begin position="218"/>
        <end position="266"/>
    </location>
</feature>
<dbReference type="GO" id="GO:0015159">
    <property type="term" value="F:polysaccharide transmembrane transporter activity"/>
    <property type="evidence" value="ECO:0007669"/>
    <property type="project" value="InterPro"/>
</dbReference>
<accession>A0A2G6KBS2</accession>
<dbReference type="GO" id="GO:0046930">
    <property type="term" value="C:pore complex"/>
    <property type="evidence" value="ECO:0007669"/>
    <property type="project" value="UniProtKB-KW"/>
</dbReference>
<dbReference type="InterPro" id="IPR049712">
    <property type="entry name" value="Poly_export"/>
</dbReference>
<reference evidence="19 20" key="1">
    <citation type="submission" date="2017-10" db="EMBL/GenBank/DDBJ databases">
        <title>Novel microbial diversity and functional potential in the marine mammal oral microbiome.</title>
        <authorList>
            <person name="Dudek N.K."/>
            <person name="Sun C.L."/>
            <person name="Burstein D."/>
            <person name="Kantor R.S."/>
            <person name="Aliaga Goltsman D.S."/>
            <person name="Bik E.M."/>
            <person name="Thomas B.C."/>
            <person name="Banfield J.F."/>
            <person name="Relman D.A."/>
        </authorList>
    </citation>
    <scope>NUCLEOTIDE SEQUENCE [LARGE SCALE GENOMIC DNA]</scope>
    <source>
        <strain evidence="19">DOLJORAL78_47_16</strain>
    </source>
</reference>
<evidence type="ECO:0000256" key="11">
    <source>
        <dbReference type="ARBA" id="ARBA00023136"/>
    </source>
</evidence>
<evidence type="ECO:0000256" key="8">
    <source>
        <dbReference type="ARBA" id="ARBA00023047"/>
    </source>
</evidence>
<evidence type="ECO:0000313" key="19">
    <source>
        <dbReference type="EMBL" id="PIE33124.1"/>
    </source>
</evidence>
<sequence>MSVVRKNENVSRVWSSRIVLNVLSIGLCLCFLVPIISLGQGTQENYQIGAEDVLSITVWDHDDLKRVVTVSADGNFSFPLIGRIKARGLTVGELENKIARLLDKDYIVNPQVTITVQEFKSKKVFILGEVTKPGAYYLSKTDTLLEMISKAGGVTNDAGQEIIIVRPIEGAASQPTSLDSENSQLIRIGLQALLAGNIQKNIEVQDNDTVYVPKASLFSVFGEVGKPGSYPLEHETTILEAISIAGGPTQNADTQKLELLRKEDGVQRKFILNIQQILKAPAGSEELMIRDGDVIYQPRAEFFFVMGEVKKPGTYKLEEGMTVTKAISVAGGFTEKASKGKVKILREENGKQVEHRAKSNELIQPQDIVQVPQSFF</sequence>
<comment type="subcellular location">
    <subcellularLocation>
        <location evidence="1">Cell outer membrane</location>
        <topology evidence="1">Multi-pass membrane protein</topology>
    </subcellularLocation>
</comment>
<evidence type="ECO:0000256" key="3">
    <source>
        <dbReference type="ARBA" id="ARBA00022448"/>
    </source>
</evidence>
<dbReference type="InterPro" id="IPR003715">
    <property type="entry name" value="Poly_export_N"/>
</dbReference>
<keyword evidence="9" id="KW-0406">Ion transport</keyword>
<dbReference type="InterPro" id="IPR054765">
    <property type="entry name" value="SLBB_dom"/>
</dbReference>
<keyword evidence="11 15" id="KW-0472">Membrane</keyword>
<evidence type="ECO:0000256" key="7">
    <source>
        <dbReference type="ARBA" id="ARBA00022729"/>
    </source>
</evidence>
<dbReference type="Pfam" id="PF10531">
    <property type="entry name" value="SLBB"/>
    <property type="match status" value="2"/>
</dbReference>
<evidence type="ECO:0000256" key="5">
    <source>
        <dbReference type="ARBA" id="ARBA00022597"/>
    </source>
</evidence>
<evidence type="ECO:0008006" key="21">
    <source>
        <dbReference type="Google" id="ProtNLM"/>
    </source>
</evidence>
<name>A0A2G6KBS2_9BACT</name>
<dbReference type="GO" id="GO:0006811">
    <property type="term" value="P:monoatomic ion transport"/>
    <property type="evidence" value="ECO:0007669"/>
    <property type="project" value="UniProtKB-KW"/>
</dbReference>
<keyword evidence="5" id="KW-0762">Sugar transport</keyword>
<dbReference type="AlphaFoldDB" id="A0A2G6KBS2"/>
<keyword evidence="14" id="KW-0449">Lipoprotein</keyword>
<keyword evidence="8" id="KW-0625">Polysaccharide transport</keyword>
<keyword evidence="10" id="KW-0626">Porin</keyword>
<evidence type="ECO:0000259" key="17">
    <source>
        <dbReference type="Pfam" id="PF10531"/>
    </source>
</evidence>
<comment type="caution">
    <text evidence="19">The sequence shown here is derived from an EMBL/GenBank/DDBJ whole genome shotgun (WGS) entry which is preliminary data.</text>
</comment>
<evidence type="ECO:0000256" key="12">
    <source>
        <dbReference type="ARBA" id="ARBA00023139"/>
    </source>
</evidence>
<evidence type="ECO:0000256" key="9">
    <source>
        <dbReference type="ARBA" id="ARBA00023065"/>
    </source>
</evidence>
<evidence type="ECO:0000259" key="16">
    <source>
        <dbReference type="Pfam" id="PF02563"/>
    </source>
</evidence>
<comment type="similarity">
    <text evidence="2">Belongs to the BexD/CtrA/VexA family.</text>
</comment>
<evidence type="ECO:0000256" key="6">
    <source>
        <dbReference type="ARBA" id="ARBA00022692"/>
    </source>
</evidence>
<dbReference type="PANTHER" id="PTHR33619:SF3">
    <property type="entry name" value="POLYSACCHARIDE EXPORT PROTEIN GFCE-RELATED"/>
    <property type="match status" value="1"/>
</dbReference>